<dbReference type="InterPro" id="IPR007922">
    <property type="entry name" value="DciA-like"/>
</dbReference>
<feature type="compositionally biased region" description="Pro residues" evidence="3">
    <location>
        <begin position="7"/>
        <end position="16"/>
    </location>
</feature>
<dbReference type="OrthoDB" id="5516926at2"/>
<proteinExistence type="inferred from homology"/>
<dbReference type="InterPro" id="IPR023007">
    <property type="entry name" value="UPF0232_actinobac"/>
</dbReference>
<feature type="region of interest" description="Disordered" evidence="3">
    <location>
        <begin position="1"/>
        <end position="95"/>
    </location>
</feature>
<dbReference type="STRING" id="1797.RMCT_1110"/>
<sequence>MTAEAPGPGPADPPPADTDSGEPDFDSAGPPAHLAGLRGMDLVRRTLEEARGAARRQGKEVGRGLSSPARPARRSGAGRRRTWSGPGPDSRDPQPLAAAARDLARTRGWTGRVAEASVFGCWPEVVGEQIAAHAAPTSLRDGVLTISAESTAWATQLRMVQSQVLAKIAAAVGDGVVTSLKIVGPVAPSWRKGRYHIPGRGPRDTYG</sequence>
<gene>
    <name evidence="4" type="ORF">RMCT_1110</name>
</gene>
<dbReference type="OMA" id="MGRWPQI"/>
<evidence type="ECO:0000313" key="4">
    <source>
        <dbReference type="EMBL" id="GAT14139.1"/>
    </source>
</evidence>
<feature type="compositionally biased region" description="Basic residues" evidence="3">
    <location>
        <begin position="71"/>
        <end position="82"/>
    </location>
</feature>
<name>A0A117ILT0_MYCTH</name>
<organism evidence="4 5">
    <name type="scientific">Mycolicibacterium thermoresistibile</name>
    <name type="common">Mycobacterium thermoresistibile</name>
    <dbReference type="NCBI Taxonomy" id="1797"/>
    <lineage>
        <taxon>Bacteria</taxon>
        <taxon>Bacillati</taxon>
        <taxon>Actinomycetota</taxon>
        <taxon>Actinomycetes</taxon>
        <taxon>Mycobacteriales</taxon>
        <taxon>Mycobacteriaceae</taxon>
        <taxon>Mycolicibacterium</taxon>
    </lineage>
</organism>
<evidence type="ECO:0000256" key="3">
    <source>
        <dbReference type="SAM" id="MobiDB-lite"/>
    </source>
</evidence>
<dbReference type="AlphaFoldDB" id="A0A117ILT0"/>
<dbReference type="NCBIfam" id="NF002871">
    <property type="entry name" value="PRK03195.1"/>
    <property type="match status" value="1"/>
</dbReference>
<reference evidence="5" key="2">
    <citation type="submission" date="2016-02" db="EMBL/GenBank/DDBJ databases">
        <title>Draft genome sequence of five rapidly growing Mycobacterium species.</title>
        <authorList>
            <person name="Katahira K."/>
            <person name="Gotou Y."/>
            <person name="Iida K."/>
            <person name="Ogura Y."/>
            <person name="Hayashi T."/>
        </authorList>
    </citation>
    <scope>NUCLEOTIDE SEQUENCE [LARGE SCALE GENOMIC DNA]</scope>
    <source>
        <strain evidence="5">JCM6362</strain>
    </source>
</reference>
<dbReference type="EMBL" id="BCTB01000005">
    <property type="protein sequence ID" value="GAT14139.1"/>
    <property type="molecule type" value="Genomic_DNA"/>
</dbReference>
<comment type="similarity">
    <text evidence="1 2">Belongs to the UPF0232 family.</text>
</comment>
<feature type="compositionally biased region" description="Basic and acidic residues" evidence="3">
    <location>
        <begin position="41"/>
        <end position="62"/>
    </location>
</feature>
<evidence type="ECO:0000313" key="5">
    <source>
        <dbReference type="Proteomes" id="UP000069654"/>
    </source>
</evidence>
<evidence type="ECO:0000256" key="1">
    <source>
        <dbReference type="ARBA" id="ARBA00006200"/>
    </source>
</evidence>
<protein>
    <recommendedName>
        <fullName evidence="2">UPF0232 protein RMCT_1110</fullName>
    </recommendedName>
</protein>
<evidence type="ECO:0000256" key="2">
    <source>
        <dbReference type="HAMAP-Rule" id="MF_00630"/>
    </source>
</evidence>
<dbReference type="PANTHER" id="PTHR36456">
    <property type="entry name" value="UPF0232 PROTEIN SCO3875"/>
    <property type="match status" value="1"/>
</dbReference>
<dbReference type="Proteomes" id="UP000069654">
    <property type="component" value="Unassembled WGS sequence"/>
</dbReference>
<comment type="caution">
    <text evidence="4">The sequence shown here is derived from an EMBL/GenBank/DDBJ whole genome shotgun (WGS) entry which is preliminary data.</text>
</comment>
<dbReference type="HAMAP" id="MF_00630">
    <property type="entry name" value="UPF0232"/>
    <property type="match status" value="1"/>
</dbReference>
<reference evidence="4 5" key="1">
    <citation type="journal article" date="2016" name="Genome Announc.">
        <title>Draft Genome Sequences of Five Rapidly Growing Mycobacterium Species, M. thermoresistibile, M. fortuitum subsp. acetamidolyticum, M. canariasense, M. brisbanense, and M. novocastrense.</title>
        <authorList>
            <person name="Katahira K."/>
            <person name="Ogura Y."/>
            <person name="Gotoh Y."/>
            <person name="Hayashi T."/>
        </authorList>
    </citation>
    <scope>NUCLEOTIDE SEQUENCE [LARGE SCALE GENOMIC DNA]</scope>
    <source>
        <strain evidence="4 5">JCM6362</strain>
    </source>
</reference>
<dbReference type="RefSeq" id="WP_003925642.1">
    <property type="nucleotide sequence ID" value="NZ_BCTB01000005.1"/>
</dbReference>
<accession>A0A117ILT0</accession>
<dbReference type="Pfam" id="PF05258">
    <property type="entry name" value="DciA"/>
    <property type="match status" value="1"/>
</dbReference>
<dbReference type="PANTHER" id="PTHR36456:SF1">
    <property type="entry name" value="UPF0232 PROTEIN SCO3875"/>
    <property type="match status" value="1"/>
</dbReference>